<feature type="domain" description="HTH LytTR-type" evidence="1">
    <location>
        <begin position="41"/>
        <end position="145"/>
    </location>
</feature>
<dbReference type="EMBL" id="CP117826">
    <property type="protein sequence ID" value="XCC61204.1"/>
    <property type="molecule type" value="Genomic_DNA"/>
</dbReference>
<dbReference type="PANTHER" id="PTHR37299">
    <property type="entry name" value="TRANSCRIPTIONAL REGULATOR-RELATED"/>
    <property type="match status" value="1"/>
</dbReference>
<protein>
    <submittedName>
        <fullName evidence="2">LytTR family DNA-binding domain-containing protein</fullName>
    </submittedName>
</protein>
<gene>
    <name evidence="2" type="ORF">PUP29_06575</name>
</gene>
<dbReference type="Pfam" id="PF04397">
    <property type="entry name" value="LytTR"/>
    <property type="match status" value="1"/>
</dbReference>
<dbReference type="GO" id="GO:0000156">
    <property type="term" value="F:phosphorelay response regulator activity"/>
    <property type="evidence" value="ECO:0007669"/>
    <property type="project" value="InterPro"/>
</dbReference>
<dbReference type="PROSITE" id="PS50930">
    <property type="entry name" value="HTH_LYTTR"/>
    <property type="match status" value="1"/>
</dbReference>
<dbReference type="AlphaFoldDB" id="A0AAU8A5T5"/>
<dbReference type="InterPro" id="IPR007492">
    <property type="entry name" value="LytTR_DNA-bd_dom"/>
</dbReference>
<dbReference type="PANTHER" id="PTHR37299:SF4">
    <property type="entry name" value="TRANSCRIPTIONAL REGULATOR"/>
    <property type="match status" value="1"/>
</dbReference>
<evidence type="ECO:0000313" key="2">
    <source>
        <dbReference type="EMBL" id="XCC61204.1"/>
    </source>
</evidence>
<name>A0AAU8A5T5_9FIRM</name>
<sequence length="145" mass="16844">MKLLIDQSPENEAVEIIIKCGLIDARLEKLIEQVRLYFFSVAAKRDGKTFQLRLEDIFYFESVDSHTFAYTEKEVYECSMRLYELEDQIAKTDFVRISKSCILNVTTLKNVRGLLNGRMEAELENGEKVVVTRHYVEALKKKLGL</sequence>
<reference evidence="2" key="1">
    <citation type="submission" date="2023-02" db="EMBL/GenBank/DDBJ databases">
        <title>Gut commensal Christensenella minuta modulates host metabolism via a new class of secondary bile acids.</title>
        <authorList>
            <person name="Liu C."/>
        </authorList>
    </citation>
    <scope>NUCLEOTIDE SEQUENCE</scope>
    <source>
        <strain evidence="2">CA70</strain>
    </source>
</reference>
<proteinExistence type="predicted"/>
<keyword evidence="2" id="KW-0238">DNA-binding</keyword>
<dbReference type="RefSeq" id="WP_079546645.1">
    <property type="nucleotide sequence ID" value="NZ_CP117826.1"/>
</dbReference>
<accession>A0AAU8A5T5</accession>
<dbReference type="SMART" id="SM00850">
    <property type="entry name" value="LytTR"/>
    <property type="match status" value="1"/>
</dbReference>
<dbReference type="InterPro" id="IPR046947">
    <property type="entry name" value="LytR-like"/>
</dbReference>
<dbReference type="Gene3D" id="2.40.50.1020">
    <property type="entry name" value="LytTr DNA-binding domain"/>
    <property type="match status" value="1"/>
</dbReference>
<organism evidence="2">
    <name type="scientific">Christensenella massiliensis</name>
    <dbReference type="NCBI Taxonomy" id="1805714"/>
    <lineage>
        <taxon>Bacteria</taxon>
        <taxon>Bacillati</taxon>
        <taxon>Bacillota</taxon>
        <taxon>Clostridia</taxon>
        <taxon>Christensenellales</taxon>
        <taxon>Christensenellaceae</taxon>
        <taxon>Christensenella</taxon>
    </lineage>
</organism>
<evidence type="ECO:0000259" key="1">
    <source>
        <dbReference type="PROSITE" id="PS50930"/>
    </source>
</evidence>
<dbReference type="GO" id="GO:0003677">
    <property type="term" value="F:DNA binding"/>
    <property type="evidence" value="ECO:0007669"/>
    <property type="project" value="UniProtKB-KW"/>
</dbReference>